<proteinExistence type="predicted"/>
<organism evidence="1 2">
    <name type="scientific">Psilocybe cf. subviscida</name>
    <dbReference type="NCBI Taxonomy" id="2480587"/>
    <lineage>
        <taxon>Eukaryota</taxon>
        <taxon>Fungi</taxon>
        <taxon>Dikarya</taxon>
        <taxon>Basidiomycota</taxon>
        <taxon>Agaricomycotina</taxon>
        <taxon>Agaricomycetes</taxon>
        <taxon>Agaricomycetidae</taxon>
        <taxon>Agaricales</taxon>
        <taxon>Agaricineae</taxon>
        <taxon>Strophariaceae</taxon>
        <taxon>Psilocybe</taxon>
    </lineage>
</organism>
<dbReference type="EMBL" id="JAACJJ010000029">
    <property type="protein sequence ID" value="KAF5319505.1"/>
    <property type="molecule type" value="Genomic_DNA"/>
</dbReference>
<dbReference type="AlphaFoldDB" id="A0A8H5BA14"/>
<name>A0A8H5BA14_9AGAR</name>
<accession>A0A8H5BA14</accession>
<dbReference type="InterPro" id="IPR011990">
    <property type="entry name" value="TPR-like_helical_dom_sf"/>
</dbReference>
<dbReference type="SUPFAM" id="SSF48452">
    <property type="entry name" value="TPR-like"/>
    <property type="match status" value="1"/>
</dbReference>
<dbReference type="OrthoDB" id="2978551at2759"/>
<sequence>MDPLSVTLAVVSFATAVKDLVELGQKIYESFEKASNNLRNAQRVAEDVKEMLEEIKIFCERHKDSINDMKDFCLALQCLLGKFRSFETSILPLLPHRQTGGRKSSILRGWWNNKKIEESILDLQNHIVKVMRRHMMKSTMRTEVKLEAIHRETRRGLEVLDIVRRDVSAMRITTAATTTMTHRSNESSGRTSDEFNRSVIIFAQSTHSTSTPMLRTPNVITEELMTAAYIKLHINDVAMTVEKMSTLPASSLSLNNVPPFEFSLALEEMSMGITHLRRHVVRQVTRLRDLLDTERIHTVSIYDSARALYGLSVGLHILNMGHESILVCKWAITLARMLVEASGGGQPDLAADLALYLLNQSIYSKNPGDATQSLQAVEEAYAVTRDLRSHYGGETYFQILYSKVLFQYATMVDTQRAIDMSIEAVQVLEELLNVRAFTRSSLPNKIEGVVEPSSSFLDSLFSSAAPIDAIILYGEALQSLETYLFIDGHSENRLLRLTIAVRREMVSIYGDECKSELATALSFRLQGSTYSSGIPLGIPLDQVIDMADECSQLLRELAAKNPLRYALSLVSVLWAKAATLQSFHRDAEAITTWEEVVSIAGQIIQDSQLHATALSNLTGQLRHLKRHNDAVQTGTLAINTYHEKAETQAQRYFDLCKDLQHLQRYKESAEAAQKSVALYRHLAMRNSGTWMGDLTAGLSNLAHCLAASGDYSTALMAWKESVSMIDSFLNTNLNPDESSVTIDKYLTALHTHVLISYVLEGEDKCLDVCSTAVQHLLRLSEIYPQSAAVIKALLQAECCYAYNMLRFGHLQDALDYIEPYFDVWTSEWEDLINFRSWHATMVHLKADVLDAQGCTETAHREKCRWVLMLLSKYIANDRITM</sequence>
<dbReference type="Proteomes" id="UP000567179">
    <property type="component" value="Unassembled WGS sequence"/>
</dbReference>
<dbReference type="InterPro" id="IPR059179">
    <property type="entry name" value="MLKL-like_MCAfunc"/>
</dbReference>
<reference evidence="1 2" key="1">
    <citation type="journal article" date="2020" name="ISME J.">
        <title>Uncovering the hidden diversity of litter-decomposition mechanisms in mushroom-forming fungi.</title>
        <authorList>
            <person name="Floudas D."/>
            <person name="Bentzer J."/>
            <person name="Ahren D."/>
            <person name="Johansson T."/>
            <person name="Persson P."/>
            <person name="Tunlid A."/>
        </authorList>
    </citation>
    <scope>NUCLEOTIDE SEQUENCE [LARGE SCALE GENOMIC DNA]</scope>
    <source>
        <strain evidence="1 2">CBS 101986</strain>
    </source>
</reference>
<keyword evidence="2" id="KW-1185">Reference proteome</keyword>
<evidence type="ECO:0000313" key="1">
    <source>
        <dbReference type="EMBL" id="KAF5319505.1"/>
    </source>
</evidence>
<dbReference type="CDD" id="cd21037">
    <property type="entry name" value="MLKL_NTD"/>
    <property type="match status" value="1"/>
</dbReference>
<evidence type="ECO:0000313" key="2">
    <source>
        <dbReference type="Proteomes" id="UP000567179"/>
    </source>
</evidence>
<gene>
    <name evidence="1" type="ORF">D9619_008402</name>
</gene>
<protein>
    <submittedName>
        <fullName evidence="1">Uncharacterized protein</fullName>
    </submittedName>
</protein>
<dbReference type="Gene3D" id="1.25.40.10">
    <property type="entry name" value="Tetratricopeptide repeat domain"/>
    <property type="match status" value="1"/>
</dbReference>
<comment type="caution">
    <text evidence="1">The sequence shown here is derived from an EMBL/GenBank/DDBJ whole genome shotgun (WGS) entry which is preliminary data.</text>
</comment>